<dbReference type="InterPro" id="IPR018154">
    <property type="entry name" value="TLV/ENV_coat_polyprotein"/>
</dbReference>
<dbReference type="InterPro" id="IPR008981">
    <property type="entry name" value="FMuLV_rcpt-bd"/>
</dbReference>
<dbReference type="EMBL" id="JAULJE010000001">
    <property type="protein sequence ID" value="KAK1346711.1"/>
    <property type="molecule type" value="Genomic_DNA"/>
</dbReference>
<dbReference type="SUPFAM" id="SSF49830">
    <property type="entry name" value="ENV polyprotein, receptor-binding domain"/>
    <property type="match status" value="1"/>
</dbReference>
<gene>
    <name evidence="2" type="ORF">QTO34_000571</name>
</gene>
<evidence type="ECO:0000256" key="1">
    <source>
        <dbReference type="SAM" id="MobiDB-lite"/>
    </source>
</evidence>
<dbReference type="Proteomes" id="UP001177744">
    <property type="component" value="Unassembled WGS sequence"/>
</dbReference>
<name>A0AA40LUH5_CNENI</name>
<evidence type="ECO:0000313" key="2">
    <source>
        <dbReference type="EMBL" id="KAK1346711.1"/>
    </source>
</evidence>
<evidence type="ECO:0000313" key="3">
    <source>
        <dbReference type="Proteomes" id="UP001177744"/>
    </source>
</evidence>
<dbReference type="Gene3D" id="3.90.310.10">
    <property type="entry name" value="ENV polyprotein, receptor-binding domain"/>
    <property type="match status" value="1"/>
</dbReference>
<organism evidence="2 3">
    <name type="scientific">Cnephaeus nilssonii</name>
    <name type="common">Northern bat</name>
    <name type="synonym">Eptesicus nilssonii</name>
    <dbReference type="NCBI Taxonomy" id="3371016"/>
    <lineage>
        <taxon>Eukaryota</taxon>
        <taxon>Metazoa</taxon>
        <taxon>Chordata</taxon>
        <taxon>Craniata</taxon>
        <taxon>Vertebrata</taxon>
        <taxon>Euteleostomi</taxon>
        <taxon>Mammalia</taxon>
        <taxon>Eutheria</taxon>
        <taxon>Laurasiatheria</taxon>
        <taxon>Chiroptera</taxon>
        <taxon>Yangochiroptera</taxon>
        <taxon>Vespertilionidae</taxon>
        <taxon>Cnephaeus</taxon>
    </lineage>
</organism>
<comment type="caution">
    <text evidence="2">The sequence shown here is derived from an EMBL/GenBank/DDBJ whole genome shotgun (WGS) entry which is preliminary data.</text>
</comment>
<sequence length="411" mass="45413">MLDLERGLWRTQHYICPREGSPGCGSEEDYFCASWGCETLALWKTVDPTLQLTRVVRPGAPTANCTIGNCNPIIIQPLNWRADYREGGNTWGIWLYVSSWDPGALFSVQRRTLPRAPNPVGPLSPILQPKPLRPPKVTQAPVVTITPGWNDTETPKPVPGPTEAPGELRLLPETSHRGLLGTLEAMFRFLNKTSPNITKDCWLCLNPEPPYNVGIGANISFGQNVSEIRNYSVQSLLEGLCIWGHQSRLTLEDLQGTGTCIVPVNYPLGSSPYSSSCTQVTELPQEYDECLMGLGLAGSTAVGTAALITGHQNYKELGQQVDQDLSTLEKSVGQLEDSLSSLAEVVLQNWRGLDLLFLKQGGLCLALGEACCFYTNHSGVIRESLSQLRKRLLDREERRRAEGNWYENLFT</sequence>
<proteinExistence type="predicted"/>
<dbReference type="AlphaFoldDB" id="A0AA40LUH5"/>
<dbReference type="SUPFAM" id="SSF58069">
    <property type="entry name" value="Virus ectodomain"/>
    <property type="match status" value="1"/>
</dbReference>
<reference evidence="2" key="1">
    <citation type="submission" date="2023-06" db="EMBL/GenBank/DDBJ databases">
        <title>Reference genome for the Northern bat (Eptesicus nilssonii), a most northern bat species.</title>
        <authorList>
            <person name="Laine V.N."/>
            <person name="Pulliainen A.T."/>
            <person name="Lilley T.M."/>
        </authorList>
    </citation>
    <scope>NUCLEOTIDE SEQUENCE</scope>
    <source>
        <strain evidence="2">BLF_Eptnil</strain>
        <tissue evidence="2">Kidney</tissue>
    </source>
</reference>
<feature type="region of interest" description="Disordered" evidence="1">
    <location>
        <begin position="146"/>
        <end position="168"/>
    </location>
</feature>
<accession>A0AA40LUH5</accession>
<dbReference type="PANTHER" id="PTHR10424">
    <property type="entry name" value="VIRAL ENVELOPE PROTEIN"/>
    <property type="match status" value="1"/>
</dbReference>
<protein>
    <recommendedName>
        <fullName evidence="4">Envelope protein</fullName>
    </recommendedName>
</protein>
<keyword evidence="3" id="KW-1185">Reference proteome</keyword>
<evidence type="ECO:0008006" key="4">
    <source>
        <dbReference type="Google" id="ProtNLM"/>
    </source>
</evidence>
<dbReference type="Gene3D" id="1.10.287.210">
    <property type="match status" value="1"/>
</dbReference>
<dbReference type="PANTHER" id="PTHR10424:SF82">
    <property type="entry name" value="ENVELOPE GLYCOPROTEIN-RELATED"/>
    <property type="match status" value="1"/>
</dbReference>
<dbReference type="CDD" id="cd09851">
    <property type="entry name" value="HTLV-1-like_HR1-HR2"/>
    <property type="match status" value="1"/>
</dbReference>
<dbReference type="Pfam" id="PF00429">
    <property type="entry name" value="TLV_coat"/>
    <property type="match status" value="2"/>
</dbReference>